<dbReference type="EMBL" id="MU825882">
    <property type="protein sequence ID" value="KAJ7385125.1"/>
    <property type="molecule type" value="Genomic_DNA"/>
</dbReference>
<proteinExistence type="predicted"/>
<evidence type="ECO:0000313" key="2">
    <source>
        <dbReference type="EMBL" id="KAJ7385125.1"/>
    </source>
</evidence>
<organism evidence="2 3">
    <name type="scientific">Desmophyllum pertusum</name>
    <dbReference type="NCBI Taxonomy" id="174260"/>
    <lineage>
        <taxon>Eukaryota</taxon>
        <taxon>Metazoa</taxon>
        <taxon>Cnidaria</taxon>
        <taxon>Anthozoa</taxon>
        <taxon>Hexacorallia</taxon>
        <taxon>Scleractinia</taxon>
        <taxon>Caryophylliina</taxon>
        <taxon>Caryophylliidae</taxon>
        <taxon>Desmophyllum</taxon>
    </lineage>
</organism>
<reference evidence="2" key="1">
    <citation type="submission" date="2023-01" db="EMBL/GenBank/DDBJ databases">
        <title>Genome assembly of the deep-sea coral Lophelia pertusa.</title>
        <authorList>
            <person name="Herrera S."/>
            <person name="Cordes E."/>
        </authorList>
    </citation>
    <scope>NUCLEOTIDE SEQUENCE</scope>
    <source>
        <strain evidence="2">USNM1676648</strain>
        <tissue evidence="2">Polyp</tissue>
    </source>
</reference>
<dbReference type="AlphaFoldDB" id="A0A9X0D340"/>
<keyword evidence="3" id="KW-1185">Reference proteome</keyword>
<dbReference type="OrthoDB" id="5373426at2759"/>
<accession>A0A9X0D340</accession>
<evidence type="ECO:0000256" key="1">
    <source>
        <dbReference type="SAM" id="SignalP"/>
    </source>
</evidence>
<gene>
    <name evidence="2" type="ORF">OS493_017496</name>
</gene>
<dbReference type="PANTHER" id="PTHR20003:SF7">
    <property type="entry name" value="SGNH DOMAIN-CONTAINING PROTEIN"/>
    <property type="match status" value="1"/>
</dbReference>
<dbReference type="PANTHER" id="PTHR20003">
    <property type="entry name" value="GLYCOPROTEIN-RELATED"/>
    <property type="match status" value="1"/>
</dbReference>
<keyword evidence="1" id="KW-0732">Signal</keyword>
<name>A0A9X0D340_9CNID</name>
<protein>
    <submittedName>
        <fullName evidence="2">Uncharacterized protein</fullName>
    </submittedName>
</protein>
<dbReference type="Proteomes" id="UP001163046">
    <property type="component" value="Unassembled WGS sequence"/>
</dbReference>
<evidence type="ECO:0000313" key="3">
    <source>
        <dbReference type="Proteomes" id="UP001163046"/>
    </source>
</evidence>
<feature type="chain" id="PRO_5040998139" evidence="1">
    <location>
        <begin position="27"/>
        <end position="422"/>
    </location>
</feature>
<feature type="signal peptide" evidence="1">
    <location>
        <begin position="1"/>
        <end position="26"/>
    </location>
</feature>
<comment type="caution">
    <text evidence="2">The sequence shown here is derived from an EMBL/GenBank/DDBJ whole genome shotgun (WGS) entry which is preliminary data.</text>
</comment>
<sequence>MFLGRRLFLLFFAVLALMLTINYMTSRSTRQPTENLKEHSACVAPEDGCNRDDYNFLLDCYTHGVWEFKPGLTKEMIRERREVDKGILENLGFPSELHREDGRCGQVYRLPNGLQSICDEESDAPCCNEETGICGNSNEHCFCPYCKDFSKYSAAELAEWKPSSQECQLQRFNSDDACALLNTHVSELVFVGDSFIRHFFVALSLLITGDPVRGALRSTLSEEEKEQCSGELQFVDRGKHLCHLRTIQGWEEFGENQVCNGKARFKSYLVEAYGQSQLPLAVNAVKDLLGKRKAIVILGIGIHFSLNSTQVIVNYLKPLLALIENSSINERPLLIWANIHQVDNFLTSDSVKNYPPVEKFNKEMSTFCRERNIPVLETSRVTRYIKSNDGQHFGYGGNMAKVQILVNYLKSVFEKRQGSDPK</sequence>